<dbReference type="GO" id="GO:0072699">
    <property type="term" value="P:protein localization to cortical microtubule cytoskeleton"/>
    <property type="evidence" value="ECO:0007669"/>
    <property type="project" value="TreeGrafter"/>
</dbReference>
<sequence>MPCGGKCSACSIRLNADLQHQQRDAATNNRPQPPSKISISGGVVVAAPPPPLPRHQNQRAPSAPSTSPVSKATALVDMYNSLQTGNKKSSKHTDQSRSHQHHSSIVDELQNRSRHLLAIKAGVETKAEFINHLINKIHTSTYTGVEQVVTFVDWLDQQLSTLSDETAVLKHFNWPERKADALREAASEYRHLKCLLTEISSLRDGEDGGSGSEATATRRKISSLLDKYVWQQQSSINTLYKYFFFNAIATKLKIYMSPIRSALQIGEEHGQIGESKEIGDVVLQRVEDSD</sequence>
<dbReference type="OrthoDB" id="673648at2759"/>
<name>A0A811QPU3_9POAL</name>
<proteinExistence type="predicted"/>
<keyword evidence="4" id="KW-1185">Reference proteome</keyword>
<evidence type="ECO:0000256" key="2">
    <source>
        <dbReference type="SAM" id="MobiDB-lite"/>
    </source>
</evidence>
<dbReference type="EMBL" id="CAJGYO010000010">
    <property type="protein sequence ID" value="CAD6258881.1"/>
    <property type="molecule type" value="Genomic_DNA"/>
</dbReference>
<reference evidence="3" key="1">
    <citation type="submission" date="2020-10" db="EMBL/GenBank/DDBJ databases">
        <authorList>
            <person name="Han B."/>
            <person name="Lu T."/>
            <person name="Zhao Q."/>
            <person name="Huang X."/>
            <person name="Zhao Y."/>
        </authorList>
    </citation>
    <scope>NUCLEOTIDE SEQUENCE</scope>
</reference>
<feature type="compositionally biased region" description="Polar residues" evidence="2">
    <location>
        <begin position="58"/>
        <end position="70"/>
    </location>
</feature>
<dbReference type="AlphaFoldDB" id="A0A811QPU3"/>
<dbReference type="PANTHER" id="PTHR31342:SF64">
    <property type="entry name" value="TETRATRICOPEPTIDE REPEAT (TPR)-LIKE SUPERFAMILY PROTEIN"/>
    <property type="match status" value="1"/>
</dbReference>
<evidence type="ECO:0000313" key="3">
    <source>
        <dbReference type="EMBL" id="CAD6258881.1"/>
    </source>
</evidence>
<dbReference type="GO" id="GO:0055028">
    <property type="term" value="C:cortical microtubule"/>
    <property type="evidence" value="ECO:0007669"/>
    <property type="project" value="TreeGrafter"/>
</dbReference>
<keyword evidence="1" id="KW-0175">Coiled coil</keyword>
<accession>A0A811QPU3</accession>
<protein>
    <recommendedName>
        <fullName evidence="5">Protein CHUP1, chloroplastic</fullName>
    </recommendedName>
</protein>
<gene>
    <name evidence="3" type="ORF">NCGR_LOCUS42347</name>
</gene>
<evidence type="ECO:0000313" key="4">
    <source>
        <dbReference type="Proteomes" id="UP000604825"/>
    </source>
</evidence>
<dbReference type="Proteomes" id="UP000604825">
    <property type="component" value="Unassembled WGS sequence"/>
</dbReference>
<feature type="region of interest" description="Disordered" evidence="2">
    <location>
        <begin position="21"/>
        <end position="70"/>
    </location>
</feature>
<feature type="region of interest" description="Disordered" evidence="2">
    <location>
        <begin position="84"/>
        <end position="107"/>
    </location>
</feature>
<organism evidence="3 4">
    <name type="scientific">Miscanthus lutarioriparius</name>
    <dbReference type="NCBI Taxonomy" id="422564"/>
    <lineage>
        <taxon>Eukaryota</taxon>
        <taxon>Viridiplantae</taxon>
        <taxon>Streptophyta</taxon>
        <taxon>Embryophyta</taxon>
        <taxon>Tracheophyta</taxon>
        <taxon>Spermatophyta</taxon>
        <taxon>Magnoliopsida</taxon>
        <taxon>Liliopsida</taxon>
        <taxon>Poales</taxon>
        <taxon>Poaceae</taxon>
        <taxon>PACMAD clade</taxon>
        <taxon>Panicoideae</taxon>
        <taxon>Andropogonodae</taxon>
        <taxon>Andropogoneae</taxon>
        <taxon>Saccharinae</taxon>
        <taxon>Miscanthus</taxon>
    </lineage>
</organism>
<evidence type="ECO:0008006" key="5">
    <source>
        <dbReference type="Google" id="ProtNLM"/>
    </source>
</evidence>
<dbReference type="PANTHER" id="PTHR31342">
    <property type="entry name" value="PROTEIN CHUP1, CHLOROPLASTIC"/>
    <property type="match status" value="1"/>
</dbReference>
<comment type="caution">
    <text evidence="3">The sequence shown here is derived from an EMBL/GenBank/DDBJ whole genome shotgun (WGS) entry which is preliminary data.</text>
</comment>
<dbReference type="InterPro" id="IPR040265">
    <property type="entry name" value="CHUP1/IPGA1-like"/>
</dbReference>
<evidence type="ECO:0000256" key="1">
    <source>
        <dbReference type="ARBA" id="ARBA00023054"/>
    </source>
</evidence>
<feature type="compositionally biased region" description="Polar residues" evidence="2">
    <location>
        <begin position="24"/>
        <end position="38"/>
    </location>
</feature>